<keyword evidence="17" id="KW-0175">Coiled coil</keyword>
<dbReference type="InterPro" id="IPR010978">
    <property type="entry name" value="tRNA-bd_arm"/>
</dbReference>
<dbReference type="SUPFAM" id="SSF46589">
    <property type="entry name" value="tRNA-binding arm"/>
    <property type="match status" value="1"/>
</dbReference>
<keyword evidence="20" id="KW-1185">Reference proteome</keyword>
<keyword evidence="9" id="KW-0648">Protein biosynthesis</keyword>
<evidence type="ECO:0000256" key="6">
    <source>
        <dbReference type="ARBA" id="ARBA00022598"/>
    </source>
</evidence>
<dbReference type="SUPFAM" id="SSF55681">
    <property type="entry name" value="Class II aaRS and biotin synthetases"/>
    <property type="match status" value="1"/>
</dbReference>
<keyword evidence="8 16" id="KW-0067">ATP-binding</keyword>
<evidence type="ECO:0000256" key="10">
    <source>
        <dbReference type="ARBA" id="ARBA00023146"/>
    </source>
</evidence>
<name>A0A1M4TYR1_9ACTN</name>
<dbReference type="AlphaFoldDB" id="A0A1M4TYR1"/>
<dbReference type="PANTHER" id="PTHR43697">
    <property type="entry name" value="SERYL-TRNA SYNTHETASE"/>
    <property type="match status" value="1"/>
</dbReference>
<evidence type="ECO:0000256" key="12">
    <source>
        <dbReference type="ARBA" id="ARBA00047929"/>
    </source>
</evidence>
<evidence type="ECO:0000256" key="9">
    <source>
        <dbReference type="ARBA" id="ARBA00022917"/>
    </source>
</evidence>
<accession>A0A1M4TYR1</accession>
<dbReference type="InterPro" id="IPR042103">
    <property type="entry name" value="SerRS_1_N_sf"/>
</dbReference>
<gene>
    <name evidence="19" type="ORF">SAMN02745225_00783</name>
</gene>
<dbReference type="Pfam" id="PF00587">
    <property type="entry name" value="tRNA-synt_2b"/>
    <property type="match status" value="1"/>
</dbReference>
<dbReference type="Pfam" id="PF02403">
    <property type="entry name" value="Seryl_tRNA_N"/>
    <property type="match status" value="1"/>
</dbReference>
<feature type="binding site" evidence="15">
    <location>
        <position position="243"/>
    </location>
    <ligand>
        <name>L-serine</name>
        <dbReference type="ChEBI" id="CHEBI:33384"/>
    </ligand>
</feature>
<evidence type="ECO:0000259" key="18">
    <source>
        <dbReference type="PROSITE" id="PS50862"/>
    </source>
</evidence>
<dbReference type="InterPro" id="IPR002317">
    <property type="entry name" value="Ser-tRNA-ligase_type_1"/>
</dbReference>
<dbReference type="InterPro" id="IPR006195">
    <property type="entry name" value="aa-tRNA-synth_II"/>
</dbReference>
<dbReference type="EC" id="6.1.1.11" evidence="4 14"/>
<sequence length="442" mass="49950">MIDIKLLREQTQEITKRLGSRGVDPDMISKVLEIDSKLLGSMTARDAMRERINKISAEVAQAMRDGDAPKAEELRRTSRELGEQLGLIERQCQELENERRSIWAIIPNIPDDRVPIGLSEEDNVVERAWSPSSGERKYSEFTLPEYPDHKRVPHWEIGEQLGLLDLGRAAKISGSMFPMFKGPGARLLRAMTSLALDEHEDSYLEVRPPTFVRRQTMVSTGHLPKFEDDAYHMEVDDLFAIPTAEVPLTSMFKDEILEEKDLPLRLCAVSPCFRREAGSAGKDTRGLLRLHEFDKVELFACCTYEQRDEAMNDILVRAEGLLQRLGLIYRVVQLCTGDLGISSARTIDLEVYAPGVDRWLEVSSVSWFSDYQARRANLRYRSQSDGRVRLLNTVNGSALAWPRIWAAIVEANREADGGVSVPEALHPYLGGRSRISPEGRLT</sequence>
<comment type="catalytic activity">
    <reaction evidence="13">
        <text>tRNA(Ser) + L-serine + ATP = L-seryl-tRNA(Ser) + AMP + diphosphate + H(+)</text>
        <dbReference type="Rhea" id="RHEA:12292"/>
        <dbReference type="Rhea" id="RHEA-COMP:9669"/>
        <dbReference type="Rhea" id="RHEA-COMP:9703"/>
        <dbReference type="ChEBI" id="CHEBI:15378"/>
        <dbReference type="ChEBI" id="CHEBI:30616"/>
        <dbReference type="ChEBI" id="CHEBI:33019"/>
        <dbReference type="ChEBI" id="CHEBI:33384"/>
        <dbReference type="ChEBI" id="CHEBI:78442"/>
        <dbReference type="ChEBI" id="CHEBI:78533"/>
        <dbReference type="ChEBI" id="CHEBI:456215"/>
        <dbReference type="EC" id="6.1.1.11"/>
    </reaction>
</comment>
<evidence type="ECO:0000256" key="7">
    <source>
        <dbReference type="ARBA" id="ARBA00022741"/>
    </source>
</evidence>
<dbReference type="InterPro" id="IPR015866">
    <property type="entry name" value="Ser-tRNA-synth_1_N"/>
</dbReference>
<comment type="pathway">
    <text evidence="2">Aminoacyl-tRNA biosynthesis; selenocysteinyl-tRNA(Sec) biosynthesis; L-seryl-tRNA(Sec) from L-serine and tRNA(Sec): step 1/1.</text>
</comment>
<dbReference type="InterPro" id="IPR045864">
    <property type="entry name" value="aa-tRNA-synth_II/BPL/LPL"/>
</dbReference>
<keyword evidence="10 19" id="KW-0030">Aminoacyl-tRNA synthetase</keyword>
<dbReference type="Proteomes" id="UP000184295">
    <property type="component" value="Unassembled WGS sequence"/>
</dbReference>
<dbReference type="RefSeq" id="WP_072788968.1">
    <property type="nucleotide sequence ID" value="NZ_FQUL01000007.1"/>
</dbReference>
<dbReference type="GO" id="GO:0006434">
    <property type="term" value="P:seryl-tRNA aminoacylation"/>
    <property type="evidence" value="ECO:0007669"/>
    <property type="project" value="UniProtKB-UniRule"/>
</dbReference>
<feature type="binding site" evidence="16">
    <location>
        <begin position="274"/>
        <end position="276"/>
    </location>
    <ligand>
        <name>ATP</name>
        <dbReference type="ChEBI" id="CHEBI:30616"/>
    </ligand>
</feature>
<evidence type="ECO:0000256" key="17">
    <source>
        <dbReference type="SAM" id="Coils"/>
    </source>
</evidence>
<evidence type="ECO:0000256" key="13">
    <source>
        <dbReference type="ARBA" id="ARBA00048823"/>
    </source>
</evidence>
<dbReference type="GO" id="GO:0005524">
    <property type="term" value="F:ATP binding"/>
    <property type="evidence" value="ECO:0007669"/>
    <property type="project" value="UniProtKB-KW"/>
</dbReference>
<evidence type="ECO:0000256" key="2">
    <source>
        <dbReference type="ARBA" id="ARBA00005045"/>
    </source>
</evidence>
<comment type="catalytic activity">
    <reaction evidence="12">
        <text>tRNA(Sec) + L-serine + ATP = L-seryl-tRNA(Sec) + AMP + diphosphate + H(+)</text>
        <dbReference type="Rhea" id="RHEA:42580"/>
        <dbReference type="Rhea" id="RHEA-COMP:9742"/>
        <dbReference type="Rhea" id="RHEA-COMP:10128"/>
        <dbReference type="ChEBI" id="CHEBI:15378"/>
        <dbReference type="ChEBI" id="CHEBI:30616"/>
        <dbReference type="ChEBI" id="CHEBI:33019"/>
        <dbReference type="ChEBI" id="CHEBI:33384"/>
        <dbReference type="ChEBI" id="CHEBI:78442"/>
        <dbReference type="ChEBI" id="CHEBI:78533"/>
        <dbReference type="ChEBI" id="CHEBI:456215"/>
        <dbReference type="EC" id="6.1.1.11"/>
    </reaction>
</comment>
<dbReference type="PIRSF" id="PIRSF001529">
    <property type="entry name" value="Ser-tRNA-synth_IIa"/>
    <property type="match status" value="1"/>
</dbReference>
<comment type="similarity">
    <text evidence="3">Belongs to the class-II aminoacyl-tRNA synthetase family. Type-1 seryl-tRNA synthetase subfamily.</text>
</comment>
<dbReference type="PANTHER" id="PTHR43697:SF1">
    <property type="entry name" value="SERINE--TRNA LIGASE"/>
    <property type="match status" value="1"/>
</dbReference>
<evidence type="ECO:0000256" key="14">
    <source>
        <dbReference type="NCBIfam" id="TIGR00414"/>
    </source>
</evidence>
<dbReference type="STRING" id="1121881.SAMN02745225_00783"/>
<dbReference type="Gene3D" id="1.10.287.40">
    <property type="entry name" value="Serine-tRNA synthetase, tRNA binding domain"/>
    <property type="match status" value="1"/>
</dbReference>
<comment type="subcellular location">
    <subcellularLocation>
        <location evidence="1">Cytoplasm</location>
    </subcellularLocation>
</comment>
<dbReference type="PRINTS" id="PR00981">
    <property type="entry name" value="TRNASYNTHSER"/>
</dbReference>
<feature type="domain" description="Aminoacyl-transfer RNA synthetases class-II family profile" evidence="18">
    <location>
        <begin position="196"/>
        <end position="422"/>
    </location>
</feature>
<evidence type="ECO:0000256" key="4">
    <source>
        <dbReference type="ARBA" id="ARBA00012840"/>
    </source>
</evidence>
<proteinExistence type="inferred from homology"/>
<feature type="coiled-coil region" evidence="17">
    <location>
        <begin position="45"/>
        <end position="98"/>
    </location>
</feature>
<evidence type="ECO:0000256" key="8">
    <source>
        <dbReference type="ARBA" id="ARBA00022840"/>
    </source>
</evidence>
<feature type="binding site" evidence="16">
    <location>
        <begin position="361"/>
        <end position="364"/>
    </location>
    <ligand>
        <name>ATP</name>
        <dbReference type="ChEBI" id="CHEBI:30616"/>
    </ligand>
</feature>
<reference evidence="20" key="1">
    <citation type="submission" date="2016-11" db="EMBL/GenBank/DDBJ databases">
        <authorList>
            <person name="Varghese N."/>
            <person name="Submissions S."/>
        </authorList>
    </citation>
    <scope>NUCLEOTIDE SEQUENCE [LARGE SCALE GENOMIC DNA]</scope>
    <source>
        <strain evidence="20">DSM 19514</strain>
    </source>
</reference>
<evidence type="ECO:0000256" key="11">
    <source>
        <dbReference type="ARBA" id="ARBA00039158"/>
    </source>
</evidence>
<keyword evidence="7" id="KW-0547">Nucleotide-binding</keyword>
<dbReference type="InterPro" id="IPR002314">
    <property type="entry name" value="aa-tRNA-synt_IIb"/>
</dbReference>
<evidence type="ECO:0000256" key="1">
    <source>
        <dbReference type="ARBA" id="ARBA00004496"/>
    </source>
</evidence>
<evidence type="ECO:0000313" key="20">
    <source>
        <dbReference type="Proteomes" id="UP000184295"/>
    </source>
</evidence>
<protein>
    <recommendedName>
        <fullName evidence="11 14">Serine--tRNA ligase</fullName>
        <ecNumber evidence="4 14">6.1.1.11</ecNumber>
    </recommendedName>
</protein>
<keyword evidence="6" id="KW-0436">Ligase</keyword>
<feature type="binding site" evidence="15">
    <location>
        <position position="297"/>
    </location>
    <ligand>
        <name>L-serine</name>
        <dbReference type="ChEBI" id="CHEBI:33384"/>
    </ligand>
</feature>
<keyword evidence="5" id="KW-0963">Cytoplasm</keyword>
<dbReference type="OrthoDB" id="9804647at2"/>
<feature type="binding site" evidence="15">
    <location>
        <position position="274"/>
    </location>
    <ligand>
        <name>L-serine</name>
        <dbReference type="ChEBI" id="CHEBI:33384"/>
    </ligand>
</feature>
<dbReference type="GO" id="GO:0005737">
    <property type="term" value="C:cytoplasm"/>
    <property type="evidence" value="ECO:0007669"/>
    <property type="project" value="UniProtKB-SubCell"/>
</dbReference>
<evidence type="ECO:0000313" key="19">
    <source>
        <dbReference type="EMBL" id="SHE49605.1"/>
    </source>
</evidence>
<dbReference type="Gene3D" id="3.30.930.10">
    <property type="entry name" value="Bira Bifunctional Protein, Domain 2"/>
    <property type="match status" value="1"/>
</dbReference>
<dbReference type="NCBIfam" id="TIGR00414">
    <property type="entry name" value="serS"/>
    <property type="match status" value="1"/>
</dbReference>
<evidence type="ECO:0000256" key="3">
    <source>
        <dbReference type="ARBA" id="ARBA00010728"/>
    </source>
</evidence>
<evidence type="ECO:0000256" key="16">
    <source>
        <dbReference type="PIRSR" id="PIRSR001529-2"/>
    </source>
</evidence>
<dbReference type="PROSITE" id="PS50862">
    <property type="entry name" value="AA_TRNA_LIGASE_II"/>
    <property type="match status" value="1"/>
</dbReference>
<evidence type="ECO:0000256" key="5">
    <source>
        <dbReference type="ARBA" id="ARBA00022490"/>
    </source>
</evidence>
<dbReference type="GO" id="GO:0004828">
    <property type="term" value="F:serine-tRNA ligase activity"/>
    <property type="evidence" value="ECO:0007669"/>
    <property type="project" value="UniProtKB-UniRule"/>
</dbReference>
<organism evidence="19 20">
    <name type="scientific">Ferrithrix thermotolerans DSM 19514</name>
    <dbReference type="NCBI Taxonomy" id="1121881"/>
    <lineage>
        <taxon>Bacteria</taxon>
        <taxon>Bacillati</taxon>
        <taxon>Actinomycetota</taxon>
        <taxon>Acidimicrobiia</taxon>
        <taxon>Acidimicrobiales</taxon>
        <taxon>Acidimicrobiaceae</taxon>
        <taxon>Ferrithrix</taxon>
    </lineage>
</organism>
<dbReference type="EMBL" id="FQUL01000007">
    <property type="protein sequence ID" value="SHE49605.1"/>
    <property type="molecule type" value="Genomic_DNA"/>
</dbReference>
<evidence type="ECO:0000256" key="15">
    <source>
        <dbReference type="PIRSR" id="PIRSR001529-1"/>
    </source>
</evidence>
<feature type="binding site" evidence="15">
    <location>
        <position position="395"/>
    </location>
    <ligand>
        <name>L-serine</name>
        <dbReference type="ChEBI" id="CHEBI:33384"/>
    </ligand>
</feature>